<proteinExistence type="predicted"/>
<feature type="transmembrane region" description="Helical" evidence="2">
    <location>
        <begin position="99"/>
        <end position="122"/>
    </location>
</feature>
<evidence type="ECO:0000256" key="1">
    <source>
        <dbReference type="SAM" id="MobiDB-lite"/>
    </source>
</evidence>
<dbReference type="Proteomes" id="UP001159364">
    <property type="component" value="Linkage Group LG08"/>
</dbReference>
<evidence type="ECO:0000313" key="4">
    <source>
        <dbReference type="Proteomes" id="UP001159364"/>
    </source>
</evidence>
<feature type="region of interest" description="Disordered" evidence="1">
    <location>
        <begin position="69"/>
        <end position="92"/>
    </location>
</feature>
<name>A0AAV8UIZ1_9ROSI</name>
<reference evidence="3 4" key="1">
    <citation type="submission" date="2021-09" db="EMBL/GenBank/DDBJ databases">
        <title>Genomic insights and catalytic innovation underlie evolution of tropane alkaloids biosynthesis.</title>
        <authorList>
            <person name="Wang Y.-J."/>
            <person name="Tian T."/>
            <person name="Huang J.-P."/>
            <person name="Huang S.-X."/>
        </authorList>
    </citation>
    <scope>NUCLEOTIDE SEQUENCE [LARGE SCALE GENOMIC DNA]</scope>
    <source>
        <strain evidence="3">KIB-2018</strain>
        <tissue evidence="3">Leaf</tissue>
    </source>
</reference>
<keyword evidence="4" id="KW-1185">Reference proteome</keyword>
<comment type="caution">
    <text evidence="3">The sequence shown here is derived from an EMBL/GenBank/DDBJ whole genome shotgun (WGS) entry which is preliminary data.</text>
</comment>
<dbReference type="EMBL" id="JAIWQS010000008">
    <property type="protein sequence ID" value="KAJ8900641.1"/>
    <property type="molecule type" value="Genomic_DNA"/>
</dbReference>
<protein>
    <submittedName>
        <fullName evidence="3">Uncharacterized protein</fullName>
    </submittedName>
</protein>
<keyword evidence="2" id="KW-0812">Transmembrane</keyword>
<gene>
    <name evidence="3" type="ORF">K2173_025418</name>
</gene>
<evidence type="ECO:0000256" key="2">
    <source>
        <dbReference type="SAM" id="Phobius"/>
    </source>
</evidence>
<organism evidence="3 4">
    <name type="scientific">Erythroxylum novogranatense</name>
    <dbReference type="NCBI Taxonomy" id="1862640"/>
    <lineage>
        <taxon>Eukaryota</taxon>
        <taxon>Viridiplantae</taxon>
        <taxon>Streptophyta</taxon>
        <taxon>Embryophyta</taxon>
        <taxon>Tracheophyta</taxon>
        <taxon>Spermatophyta</taxon>
        <taxon>Magnoliopsida</taxon>
        <taxon>eudicotyledons</taxon>
        <taxon>Gunneridae</taxon>
        <taxon>Pentapetalae</taxon>
        <taxon>rosids</taxon>
        <taxon>fabids</taxon>
        <taxon>Malpighiales</taxon>
        <taxon>Erythroxylaceae</taxon>
        <taxon>Erythroxylum</taxon>
    </lineage>
</organism>
<evidence type="ECO:0000313" key="3">
    <source>
        <dbReference type="EMBL" id="KAJ8900641.1"/>
    </source>
</evidence>
<sequence length="131" mass="14493">MEERVKAMECELDSKVVIELISSADAAIHPLGTLESCLVDRETVYGTLESCLVDRETVYFITLSRKPNTKTLESSSSVRSHRSPPPQLQSSSSYGRYKFSTAVVSFCVYGLLMLNTLCFLHLGASLTFNTS</sequence>
<keyword evidence="2" id="KW-0472">Membrane</keyword>
<dbReference type="AlphaFoldDB" id="A0AAV8UIZ1"/>
<keyword evidence="2" id="KW-1133">Transmembrane helix</keyword>
<accession>A0AAV8UIZ1</accession>